<evidence type="ECO:0000313" key="3">
    <source>
        <dbReference type="EMBL" id="CAJ2507524.1"/>
    </source>
</evidence>
<dbReference type="SUPFAM" id="SSF56317">
    <property type="entry name" value="Carbon-nitrogen hydrolase"/>
    <property type="match status" value="1"/>
</dbReference>
<feature type="compositionally biased region" description="Low complexity" evidence="1">
    <location>
        <begin position="318"/>
        <end position="332"/>
    </location>
</feature>
<dbReference type="GO" id="GO:0070773">
    <property type="term" value="F:protein-N-terminal glutamine amidohydrolase activity"/>
    <property type="evidence" value="ECO:0007669"/>
    <property type="project" value="InterPro"/>
</dbReference>
<dbReference type="PROSITE" id="PS50263">
    <property type="entry name" value="CN_HYDROLASE"/>
    <property type="match status" value="1"/>
</dbReference>
<dbReference type="GO" id="GO:0008418">
    <property type="term" value="F:protein-N-terminal asparagine amidohydrolase activity"/>
    <property type="evidence" value="ECO:0007669"/>
    <property type="project" value="InterPro"/>
</dbReference>
<feature type="compositionally biased region" description="Basic and acidic residues" evidence="1">
    <location>
        <begin position="586"/>
        <end position="601"/>
    </location>
</feature>
<dbReference type="CDD" id="cd07566">
    <property type="entry name" value="ScNTA1_like"/>
    <property type="match status" value="1"/>
</dbReference>
<dbReference type="PANTHER" id="PTHR11750">
    <property type="entry name" value="PROTEIN N-TERMINAL AMIDASE"/>
    <property type="match status" value="1"/>
</dbReference>
<protein>
    <submittedName>
        <fullName evidence="3">Uu.00g087100.m01.CDS01</fullName>
    </submittedName>
</protein>
<dbReference type="InterPro" id="IPR003010">
    <property type="entry name" value="C-N_Hydrolase"/>
</dbReference>
<evidence type="ECO:0000313" key="4">
    <source>
        <dbReference type="Proteomes" id="UP001295740"/>
    </source>
</evidence>
<dbReference type="AlphaFoldDB" id="A0AAI8VM96"/>
<comment type="caution">
    <text evidence="3">The sequence shown here is derived from an EMBL/GenBank/DDBJ whole genome shotgun (WGS) entry which is preliminary data.</text>
</comment>
<dbReference type="InterPro" id="IPR039703">
    <property type="entry name" value="Nta1"/>
</dbReference>
<feature type="region of interest" description="Disordered" evidence="1">
    <location>
        <begin position="751"/>
        <end position="776"/>
    </location>
</feature>
<organism evidence="3 4">
    <name type="scientific">Anthostomella pinea</name>
    <dbReference type="NCBI Taxonomy" id="933095"/>
    <lineage>
        <taxon>Eukaryota</taxon>
        <taxon>Fungi</taxon>
        <taxon>Dikarya</taxon>
        <taxon>Ascomycota</taxon>
        <taxon>Pezizomycotina</taxon>
        <taxon>Sordariomycetes</taxon>
        <taxon>Xylariomycetidae</taxon>
        <taxon>Xylariales</taxon>
        <taxon>Xylariaceae</taxon>
        <taxon>Anthostomella</taxon>
    </lineage>
</organism>
<feature type="region of interest" description="Disordered" evidence="1">
    <location>
        <begin position="298"/>
        <end position="345"/>
    </location>
</feature>
<dbReference type="Gene3D" id="3.60.110.10">
    <property type="entry name" value="Carbon-nitrogen hydrolase"/>
    <property type="match status" value="1"/>
</dbReference>
<name>A0AAI8VM96_9PEZI</name>
<gene>
    <name evidence="3" type="ORF">KHLLAP_LOCUS7992</name>
</gene>
<feature type="compositionally biased region" description="Basic and acidic residues" evidence="1">
    <location>
        <begin position="504"/>
        <end position="528"/>
    </location>
</feature>
<keyword evidence="4" id="KW-1185">Reference proteome</keyword>
<feature type="region of interest" description="Disordered" evidence="1">
    <location>
        <begin position="789"/>
        <end position="834"/>
    </location>
</feature>
<proteinExistence type="predicted"/>
<dbReference type="InterPro" id="IPR036526">
    <property type="entry name" value="C-N_Hydrolase_sf"/>
</dbReference>
<feature type="compositionally biased region" description="Polar residues" evidence="1">
    <location>
        <begin position="755"/>
        <end position="765"/>
    </location>
</feature>
<evidence type="ECO:0000259" key="2">
    <source>
        <dbReference type="PROSITE" id="PS50263"/>
    </source>
</evidence>
<dbReference type="Pfam" id="PF00795">
    <property type="entry name" value="CN_hydrolase"/>
    <property type="match status" value="1"/>
</dbReference>
<feature type="region of interest" description="Disordered" evidence="1">
    <location>
        <begin position="452"/>
        <end position="483"/>
    </location>
</feature>
<dbReference type="EMBL" id="CAUWAG010000010">
    <property type="protein sequence ID" value="CAJ2507524.1"/>
    <property type="molecule type" value="Genomic_DNA"/>
</dbReference>
<reference evidence="3" key="1">
    <citation type="submission" date="2023-10" db="EMBL/GenBank/DDBJ databases">
        <authorList>
            <person name="Hackl T."/>
        </authorList>
    </citation>
    <scope>NUCLEOTIDE SEQUENCE</scope>
</reference>
<accession>A0AAI8VM96</accession>
<dbReference type="PANTHER" id="PTHR11750:SF26">
    <property type="entry name" value="PROTEIN N-TERMINAL AMIDASE"/>
    <property type="match status" value="1"/>
</dbReference>
<feature type="compositionally biased region" description="Polar residues" evidence="1">
    <location>
        <begin position="530"/>
        <end position="543"/>
    </location>
</feature>
<feature type="region of interest" description="Disordered" evidence="1">
    <location>
        <begin position="586"/>
        <end position="729"/>
    </location>
</feature>
<feature type="compositionally biased region" description="Basic and acidic residues" evidence="1">
    <location>
        <begin position="638"/>
        <end position="651"/>
    </location>
</feature>
<evidence type="ECO:0000256" key="1">
    <source>
        <dbReference type="SAM" id="MobiDB-lite"/>
    </source>
</evidence>
<feature type="compositionally biased region" description="Basic and acidic residues" evidence="1">
    <location>
        <begin position="613"/>
        <end position="623"/>
    </location>
</feature>
<feature type="region of interest" description="Disordered" evidence="1">
    <location>
        <begin position="496"/>
        <end position="543"/>
    </location>
</feature>
<sequence>MKIGCLQFAPKVGDIDNNLNRADAILNRSDLGDLDLLVLPELAFSGYNFKSLHDIAPFLEPTGAGITSVWARTTALKHNCKVVVGYPETADVSFKWPTSPEYYNSAIIVNEEGDTWGHYRKSHLYYTDETWALEGSGFFKGHVPGLGKISMGICMDINPYKFEAPWSAYEFAFHALDVSANVVVVSMAWLTREDASSFSCKPKEPDMDTLTYWISRMEPLIRSENQEEIIIIFANRTGIEDDAVYAGTSAVVGIQNGEVTVYGLLGRGEKELLVVDTSKPGFAKLVYRPGEEEELISAVLPGSEPRTPPGDEHRDAESSNGSDLSSGSFSNNQGAPDGRAMDPKISDAARDNSSIAVGNHVLVNSAVYDESPVSPRYFWGQPASGVPVTAQLPNVGVHDNYEDWRNSLRADQARDGDLVPQDSPGPRHADLDSGTEFSSLVDVLRDKTISTEAYIDRPGSTKSRNEGRFTSQNASSNARGEQLVDRPRRMTSNLHQHVQLPSNEVRHNQGKLPDHGSRNAIEKPERDAPQFSSHASSEMQQCPVSPDLERLGADLMVFEGEKANRSKRDSLVCHVDEDDYVTQRRDFIPKKKAVNSDERPTRSSSRNTPTHIDSLRHGSERTRTNSTAAFASLGDELSPERPMSRDRHRSDNASTPKLLSRKASRNKVASPLASGSDHHHTRQSPTEVRDVHRHERHGLSSMASPPSRRHRQEVPTFPGEHSRHKSPDPIVEHQVTVPIRTRKTYERDSYKTLAKGSSSSANTPVKSPPRAVQPSPGVYASSIVAVDTPGTGLTIPDRTPERMPPTPKAMVLPPDYDSGNGHQSVPPPPKYQAPVVPLKCLNQRGGIQADRPRSAVW</sequence>
<feature type="compositionally biased region" description="Polar residues" evidence="1">
    <location>
        <begin position="602"/>
        <end position="611"/>
    </location>
</feature>
<dbReference type="GO" id="GO:0030163">
    <property type="term" value="P:protein catabolic process"/>
    <property type="evidence" value="ECO:0007669"/>
    <property type="project" value="TreeGrafter"/>
</dbReference>
<feature type="compositionally biased region" description="Polar residues" evidence="1">
    <location>
        <begin position="468"/>
        <end position="479"/>
    </location>
</feature>
<feature type="domain" description="CN hydrolase" evidence="2">
    <location>
        <begin position="1"/>
        <end position="279"/>
    </location>
</feature>
<dbReference type="Proteomes" id="UP001295740">
    <property type="component" value="Unassembled WGS sequence"/>
</dbReference>
<feature type="region of interest" description="Disordered" evidence="1">
    <location>
        <begin position="411"/>
        <end position="433"/>
    </location>
</feature>